<dbReference type="InterPro" id="IPR015867">
    <property type="entry name" value="N-reg_PII/ATP_PRibTrfase_C"/>
</dbReference>
<organism evidence="2 3">
    <name type="scientific">Flexistipes sinusarabici</name>
    <dbReference type="NCBI Taxonomy" id="2352"/>
    <lineage>
        <taxon>Bacteria</taxon>
        <taxon>Pseudomonadati</taxon>
        <taxon>Deferribacterota</taxon>
        <taxon>Deferribacteres</taxon>
        <taxon>Deferribacterales</taxon>
        <taxon>Flexistipitaceae</taxon>
        <taxon>Flexistipes</taxon>
    </lineage>
</organism>
<evidence type="ECO:0000313" key="2">
    <source>
        <dbReference type="EMBL" id="HCW93068.1"/>
    </source>
</evidence>
<dbReference type="AlphaFoldDB" id="A0A3D5QBH9"/>
<proteinExistence type="inferred from homology"/>
<dbReference type="PANTHER" id="PTHR35983">
    <property type="entry name" value="UPF0166 PROTEIN TM_0021"/>
    <property type="match status" value="1"/>
</dbReference>
<dbReference type="Pfam" id="PF02641">
    <property type="entry name" value="DUF190"/>
    <property type="match status" value="1"/>
</dbReference>
<reference evidence="2 3" key="1">
    <citation type="journal article" date="2018" name="Nat. Biotechnol.">
        <title>A standardized bacterial taxonomy based on genome phylogeny substantially revises the tree of life.</title>
        <authorList>
            <person name="Parks D.H."/>
            <person name="Chuvochina M."/>
            <person name="Waite D.W."/>
            <person name="Rinke C."/>
            <person name="Skarshewski A."/>
            <person name="Chaumeil P.A."/>
            <person name="Hugenholtz P."/>
        </authorList>
    </citation>
    <scope>NUCLEOTIDE SEQUENCE [LARGE SCALE GENOMIC DNA]</scope>
    <source>
        <strain evidence="2">UBA8672</strain>
    </source>
</reference>
<dbReference type="Gene3D" id="3.30.70.120">
    <property type="match status" value="1"/>
</dbReference>
<dbReference type="PANTHER" id="PTHR35983:SF1">
    <property type="entry name" value="UPF0166 PROTEIN TM_0021"/>
    <property type="match status" value="1"/>
</dbReference>
<dbReference type="SUPFAM" id="SSF54913">
    <property type="entry name" value="GlnB-like"/>
    <property type="match status" value="1"/>
</dbReference>
<comment type="similarity">
    <text evidence="1">Belongs to the UPF0166 family.</text>
</comment>
<accession>A0A3D5QBH9</accession>
<dbReference type="InterPro" id="IPR003793">
    <property type="entry name" value="UPF0166"/>
</dbReference>
<comment type="caution">
    <text evidence="2">The sequence shown here is derived from an EMBL/GenBank/DDBJ whole genome shotgun (WGS) entry which is preliminary data.</text>
</comment>
<evidence type="ECO:0000256" key="1">
    <source>
        <dbReference type="ARBA" id="ARBA00010554"/>
    </source>
</evidence>
<protein>
    <submittedName>
        <fullName evidence="2">Uncharacterized protein</fullName>
    </submittedName>
</protein>
<dbReference type="InterPro" id="IPR011322">
    <property type="entry name" value="N-reg_PII-like_a/b"/>
</dbReference>
<dbReference type="Proteomes" id="UP000262325">
    <property type="component" value="Unassembled WGS sequence"/>
</dbReference>
<name>A0A3D5QBH9_FLESI</name>
<evidence type="ECO:0000313" key="3">
    <source>
        <dbReference type="Proteomes" id="UP000262325"/>
    </source>
</evidence>
<dbReference type="EMBL" id="DPPF01000105">
    <property type="protein sequence ID" value="HCW93068.1"/>
    <property type="molecule type" value="Genomic_DNA"/>
</dbReference>
<gene>
    <name evidence="2" type="ORF">DHM44_05245</name>
</gene>
<sequence>MTRLEGTQKLMRIFIGENDKYEGRPLYKSLVELCREKGIAGATVIRGIYGYGASSVIHSSRTLALSNDLPLIVEVVDSEEKINNILPEIDKMIGHGLITLEVAHVIKYE</sequence>